<feature type="domain" description="Laminin G" evidence="4">
    <location>
        <begin position="349"/>
        <end position="520"/>
    </location>
</feature>
<keyword evidence="1 3" id="KW-0732">Signal</keyword>
<sequence>MNRPTGVPPIVLLVVLCCALACLTPAHRPVRAVLAAFSATTANPGNSFAAAGAFLTYPQAVRADGPSVYYRGDEADGSAQAVDSSGNGVTGGYLSVVPSFQVPGGPAGGSGAGADTAVQLTGDSTTVASPSMSVPAAFTYEVWFRTTSTAGGRVVGFGDAGSGYSSTVDRYVTLTGSGALTLTVGSSTITSSVTGLNDGSWHLVGAGLGASGMRLYADGVEVAADAATTTATSFTGYLRLGGDISYYTGTLDEAVLYTKQLSAARMSAHYAAGAAATSLAAYTSTLTADGPWAIYHLNDAPGTSYKGLQFQTRLLDAGTGNHKGWYSYVRPKGVTGGRPGALTGTEAGSTAMHFDGSGIGYYPTQISNPTTFSLELWFRTSGTTGGDLISFGNTMTGDSSVYDRIWKMMDDGTLTFGIYAGGQIVSATTTTSYNDGVWHHGVLTMSPADGMVMYVDGVPVATNAGPGSPQNYSGYWRWGGGKKWVTPPTSEYFYGEMDEVAIYPVRLTAQQVALHYWTNS</sequence>
<name>A0ABS5TKG1_9ACTN</name>
<organism evidence="5 6">
    <name type="scientific">Kineosporia corallincola</name>
    <dbReference type="NCBI Taxonomy" id="2835133"/>
    <lineage>
        <taxon>Bacteria</taxon>
        <taxon>Bacillati</taxon>
        <taxon>Actinomycetota</taxon>
        <taxon>Actinomycetes</taxon>
        <taxon>Kineosporiales</taxon>
        <taxon>Kineosporiaceae</taxon>
        <taxon>Kineosporia</taxon>
    </lineage>
</organism>
<feature type="chain" id="PRO_5046898164" evidence="3">
    <location>
        <begin position="29"/>
        <end position="520"/>
    </location>
</feature>
<accession>A0ABS5TKG1</accession>
<comment type="caution">
    <text evidence="5">The sequence shown here is derived from an EMBL/GenBank/DDBJ whole genome shotgun (WGS) entry which is preliminary data.</text>
</comment>
<dbReference type="Pfam" id="PF13385">
    <property type="entry name" value="Laminin_G_3"/>
    <property type="match status" value="2"/>
</dbReference>
<keyword evidence="2" id="KW-1015">Disulfide bond</keyword>
<protein>
    <submittedName>
        <fullName evidence="5">LamG domain-containing protein</fullName>
    </submittedName>
</protein>
<evidence type="ECO:0000313" key="6">
    <source>
        <dbReference type="Proteomes" id="UP001197247"/>
    </source>
</evidence>
<reference evidence="5 6" key="1">
    <citation type="submission" date="2021-05" db="EMBL/GenBank/DDBJ databases">
        <title>Kineosporia and Streptomyces sp. nov. two new marine actinobacteria isolated from Coral.</title>
        <authorList>
            <person name="Buangrab K."/>
            <person name="Sutthacheep M."/>
            <person name="Yeemin T."/>
            <person name="Harunari E."/>
            <person name="Igarashi Y."/>
            <person name="Kanchanasin P."/>
            <person name="Tanasupawat S."/>
            <person name="Phongsopitanun W."/>
        </authorList>
    </citation>
    <scope>NUCLEOTIDE SEQUENCE [LARGE SCALE GENOMIC DNA]</scope>
    <source>
        <strain evidence="5 6">J2-2</strain>
    </source>
</reference>
<evidence type="ECO:0000313" key="5">
    <source>
        <dbReference type="EMBL" id="MBT0771505.1"/>
    </source>
</evidence>
<evidence type="ECO:0000256" key="1">
    <source>
        <dbReference type="ARBA" id="ARBA00022729"/>
    </source>
</evidence>
<evidence type="ECO:0000256" key="3">
    <source>
        <dbReference type="SAM" id="SignalP"/>
    </source>
</evidence>
<dbReference type="SUPFAM" id="SSF49899">
    <property type="entry name" value="Concanavalin A-like lectins/glucanases"/>
    <property type="match status" value="2"/>
</dbReference>
<dbReference type="InterPro" id="IPR006558">
    <property type="entry name" value="LamG-like"/>
</dbReference>
<dbReference type="EMBL" id="JAHBAY010000009">
    <property type="protein sequence ID" value="MBT0771505.1"/>
    <property type="molecule type" value="Genomic_DNA"/>
</dbReference>
<dbReference type="RefSeq" id="WP_214157849.1">
    <property type="nucleotide sequence ID" value="NZ_JAHBAY010000009.1"/>
</dbReference>
<feature type="signal peptide" evidence="3">
    <location>
        <begin position="1"/>
        <end position="28"/>
    </location>
</feature>
<dbReference type="InterPro" id="IPR013320">
    <property type="entry name" value="ConA-like_dom_sf"/>
</dbReference>
<dbReference type="SMART" id="SM00560">
    <property type="entry name" value="LamGL"/>
    <property type="match status" value="2"/>
</dbReference>
<dbReference type="CDD" id="cd00110">
    <property type="entry name" value="LamG"/>
    <property type="match status" value="1"/>
</dbReference>
<evidence type="ECO:0000256" key="2">
    <source>
        <dbReference type="ARBA" id="ARBA00023157"/>
    </source>
</evidence>
<dbReference type="Proteomes" id="UP001197247">
    <property type="component" value="Unassembled WGS sequence"/>
</dbReference>
<dbReference type="Gene3D" id="2.60.120.200">
    <property type="match status" value="2"/>
</dbReference>
<evidence type="ECO:0000259" key="4">
    <source>
        <dbReference type="PROSITE" id="PS50025"/>
    </source>
</evidence>
<keyword evidence="6" id="KW-1185">Reference proteome</keyword>
<proteinExistence type="predicted"/>
<gene>
    <name evidence="5" type="ORF">KIH74_21385</name>
</gene>
<dbReference type="PROSITE" id="PS50025">
    <property type="entry name" value="LAM_G_DOMAIN"/>
    <property type="match status" value="1"/>
</dbReference>
<dbReference type="InterPro" id="IPR001791">
    <property type="entry name" value="Laminin_G"/>
</dbReference>